<evidence type="ECO:0000313" key="1">
    <source>
        <dbReference type="EMBL" id="KAJ3565380.1"/>
    </source>
</evidence>
<dbReference type="GO" id="GO:0008237">
    <property type="term" value="F:metallopeptidase activity"/>
    <property type="evidence" value="ECO:0007669"/>
    <property type="project" value="InterPro"/>
</dbReference>
<organism evidence="1 2">
    <name type="scientific">Xylaria arbuscula</name>
    <dbReference type="NCBI Taxonomy" id="114810"/>
    <lineage>
        <taxon>Eukaryota</taxon>
        <taxon>Fungi</taxon>
        <taxon>Dikarya</taxon>
        <taxon>Ascomycota</taxon>
        <taxon>Pezizomycotina</taxon>
        <taxon>Sordariomycetes</taxon>
        <taxon>Xylariomycetidae</taxon>
        <taxon>Xylariales</taxon>
        <taxon>Xylariaceae</taxon>
        <taxon>Xylaria</taxon>
    </lineage>
</organism>
<accession>A0A9W8NA61</accession>
<dbReference type="Gene3D" id="3.40.390.10">
    <property type="entry name" value="Collagenase (Catalytic Domain)"/>
    <property type="match status" value="1"/>
</dbReference>
<dbReference type="AlphaFoldDB" id="A0A9W8NA61"/>
<dbReference type="Proteomes" id="UP001148614">
    <property type="component" value="Unassembled WGS sequence"/>
</dbReference>
<protein>
    <submittedName>
        <fullName evidence="1">Uncharacterized protein</fullName>
    </submittedName>
</protein>
<keyword evidence="2" id="KW-1185">Reference proteome</keyword>
<comment type="caution">
    <text evidence="1">The sequence shown here is derived from an EMBL/GenBank/DDBJ whole genome shotgun (WGS) entry which is preliminary data.</text>
</comment>
<dbReference type="InterPro" id="IPR024079">
    <property type="entry name" value="MetalloPept_cat_dom_sf"/>
</dbReference>
<dbReference type="EMBL" id="JANPWZ010001493">
    <property type="protein sequence ID" value="KAJ3565380.1"/>
    <property type="molecule type" value="Genomic_DNA"/>
</dbReference>
<proteinExistence type="predicted"/>
<name>A0A9W8NA61_9PEZI</name>
<evidence type="ECO:0000313" key="2">
    <source>
        <dbReference type="Proteomes" id="UP001148614"/>
    </source>
</evidence>
<reference evidence="1" key="1">
    <citation type="submission" date="2022-07" db="EMBL/GenBank/DDBJ databases">
        <title>Genome Sequence of Xylaria arbuscula.</title>
        <authorList>
            <person name="Buettner E."/>
        </authorList>
    </citation>
    <scope>NUCLEOTIDE SEQUENCE</scope>
    <source>
        <strain evidence="1">VT107</strain>
    </source>
</reference>
<gene>
    <name evidence="1" type="ORF">NPX13_g7527</name>
</gene>
<sequence length="337" mass="37420">MLFPLLLLVTGCLATYDIVCDETAGRNKIDGAIQEARSMARNARDQIADLNKDITKAAFKPLFRSSDVVTLGILYNGVINIATSDLRITFYCKPDFIDLYQDGERTLWTDTAFTYVDTQGATQSVPLFRVGAGDKPKPGLSGSSFTTIGYRHTFPTGDVGDFSNQRHIYVSKKRWDPPANDGLDHRFLDTVNQDGLKEDYTALDRLKPLSETVFHELMHALGGTIQPNKGGSKINDAPIRPINNAKIYGYEQCVWMNQNRDETAAVAIGATPLTRADCPTILAKALYLQIQGKATYWSTGDVDRETLEPAGIPPPPESDNERRAKRILRRIGITWFA</sequence>